<feature type="binding site" evidence="2">
    <location>
        <position position="27"/>
    </location>
    <ligand>
        <name>substrate</name>
    </ligand>
</feature>
<dbReference type="InterPro" id="IPR036424">
    <property type="entry name" value="UPP_synth-like_sf"/>
</dbReference>
<dbReference type="NCBIfam" id="NF011405">
    <property type="entry name" value="PRK14830.1"/>
    <property type="match status" value="1"/>
</dbReference>
<dbReference type="GO" id="GO:0016094">
    <property type="term" value="P:polyprenol biosynthetic process"/>
    <property type="evidence" value="ECO:0007669"/>
    <property type="project" value="TreeGrafter"/>
</dbReference>
<dbReference type="GO" id="GO:0045547">
    <property type="term" value="F:ditrans,polycis-polyprenyl diphosphate synthase [(2E,6E)-farnesyl diphosphate specific] activity"/>
    <property type="evidence" value="ECO:0007669"/>
    <property type="project" value="TreeGrafter"/>
</dbReference>
<feature type="binding site" evidence="2">
    <location>
        <begin position="68"/>
        <end position="70"/>
    </location>
    <ligand>
        <name>substrate</name>
    </ligand>
</feature>
<dbReference type="NCBIfam" id="TIGR00055">
    <property type="entry name" value="uppS"/>
    <property type="match status" value="1"/>
</dbReference>
<feature type="binding site" evidence="2">
    <location>
        <begin position="197"/>
        <end position="199"/>
    </location>
    <ligand>
        <name>substrate</name>
    </ligand>
</feature>
<dbReference type="PROSITE" id="PS01066">
    <property type="entry name" value="UPP_SYNTHASE"/>
    <property type="match status" value="1"/>
</dbReference>
<dbReference type="PANTHER" id="PTHR10291:SF0">
    <property type="entry name" value="DEHYDRODOLICHYL DIPHOSPHATE SYNTHASE 2"/>
    <property type="match status" value="1"/>
</dbReference>
<dbReference type="SUPFAM" id="SSF64005">
    <property type="entry name" value="Undecaprenyl diphosphate synthase"/>
    <property type="match status" value="1"/>
</dbReference>
<dbReference type="InterPro" id="IPR001441">
    <property type="entry name" value="UPP_synth-like"/>
</dbReference>
<comment type="caution">
    <text evidence="3">The sequence shown here is derived from an EMBL/GenBank/DDBJ whole genome shotgun (WGS) entry which is preliminary data.</text>
</comment>
<dbReference type="STRING" id="1817864.A2Z21_00010"/>
<dbReference type="EMBL" id="MFGX01000103">
    <property type="protein sequence ID" value="OGF53416.1"/>
    <property type="molecule type" value="Genomic_DNA"/>
</dbReference>
<evidence type="ECO:0000313" key="3">
    <source>
        <dbReference type="EMBL" id="OGF53416.1"/>
    </source>
</evidence>
<dbReference type="AlphaFoldDB" id="A0A1F5UQI7"/>
<proteinExistence type="inferred from homology"/>
<feature type="binding site" evidence="2">
    <location>
        <position position="39"/>
    </location>
    <ligand>
        <name>substrate</name>
    </ligand>
</feature>
<accession>A0A1F5UQI7</accession>
<feature type="binding site" evidence="2">
    <location>
        <position position="22"/>
    </location>
    <ligand>
        <name>Mg(2+)</name>
        <dbReference type="ChEBI" id="CHEBI:18420"/>
    </ligand>
</feature>
<feature type="binding site" evidence="2">
    <location>
        <position position="74"/>
    </location>
    <ligand>
        <name>substrate</name>
    </ligand>
</feature>
<evidence type="ECO:0000256" key="1">
    <source>
        <dbReference type="ARBA" id="ARBA00022679"/>
    </source>
</evidence>
<comment type="cofactor">
    <cofactor evidence="2">
        <name>Mg(2+)</name>
        <dbReference type="ChEBI" id="CHEBI:18420"/>
    </cofactor>
    <text evidence="2">Binds 2 magnesium ions per subunit.</text>
</comment>
<organism evidence="3 4">
    <name type="scientific">Fraserbacteria sp. (strain RBG_16_55_9)</name>
    <dbReference type="NCBI Taxonomy" id="1817864"/>
    <lineage>
        <taxon>Bacteria</taxon>
        <taxon>Candidatus Fraseribacteriota</taxon>
    </lineage>
</organism>
<comment type="subunit">
    <text evidence="2">Homodimer.</text>
</comment>
<reference evidence="3 4" key="1">
    <citation type="journal article" date="2016" name="Nat. Commun.">
        <title>Thousands of microbial genomes shed light on interconnected biogeochemical processes in an aquifer system.</title>
        <authorList>
            <person name="Anantharaman K."/>
            <person name="Brown C.T."/>
            <person name="Hug L.A."/>
            <person name="Sharon I."/>
            <person name="Castelle C.J."/>
            <person name="Probst A.J."/>
            <person name="Thomas B.C."/>
            <person name="Singh A."/>
            <person name="Wilkins M.J."/>
            <person name="Karaoz U."/>
            <person name="Brodie E.L."/>
            <person name="Williams K.H."/>
            <person name="Hubbard S.S."/>
            <person name="Banfield J.F."/>
        </authorList>
    </citation>
    <scope>NUCLEOTIDE SEQUENCE [LARGE SCALE GENOMIC DNA]</scope>
    <source>
        <strain evidence="4">RBG_16_55_9</strain>
    </source>
</reference>
<dbReference type="GO" id="GO:0000287">
    <property type="term" value="F:magnesium ion binding"/>
    <property type="evidence" value="ECO:0007669"/>
    <property type="project" value="UniProtKB-UniRule"/>
</dbReference>
<gene>
    <name evidence="3" type="ORF">A2Z21_00010</name>
</gene>
<protein>
    <recommendedName>
        <fullName evidence="2">Isoprenyl transferase</fullName>
        <ecNumber evidence="2">2.5.1.-</ecNumber>
    </recommendedName>
</protein>
<name>A0A1F5UQI7_FRAXR</name>
<comment type="function">
    <text evidence="2">Catalyzes the condensation of isopentenyl diphosphate (IPP) with allylic pyrophosphates generating different type of terpenoids.</text>
</comment>
<feature type="binding site" evidence="2">
    <location>
        <position position="72"/>
    </location>
    <ligand>
        <name>substrate</name>
    </ligand>
</feature>
<evidence type="ECO:0000313" key="4">
    <source>
        <dbReference type="Proteomes" id="UP000179157"/>
    </source>
</evidence>
<dbReference type="EC" id="2.5.1.-" evidence="2"/>
<keyword evidence="2" id="KW-0460">Magnesium</keyword>
<dbReference type="InterPro" id="IPR018520">
    <property type="entry name" value="UPP_synth-like_CS"/>
</dbReference>
<keyword evidence="2" id="KW-0479">Metal-binding</keyword>
<dbReference type="Pfam" id="PF01255">
    <property type="entry name" value="Prenyltransf"/>
    <property type="match status" value="1"/>
</dbReference>
<dbReference type="CDD" id="cd00475">
    <property type="entry name" value="Cis_IPPS"/>
    <property type="match status" value="1"/>
</dbReference>
<feature type="active site" evidence="2">
    <location>
        <position position="22"/>
    </location>
</feature>
<comment type="similarity">
    <text evidence="2">Belongs to the UPP synthase family.</text>
</comment>
<dbReference type="Gene3D" id="3.40.1180.10">
    <property type="entry name" value="Decaprenyl diphosphate synthase-like"/>
    <property type="match status" value="1"/>
</dbReference>
<evidence type="ECO:0000256" key="2">
    <source>
        <dbReference type="HAMAP-Rule" id="MF_01139"/>
    </source>
</evidence>
<feature type="binding site" evidence="2">
    <location>
        <position position="191"/>
    </location>
    <ligand>
        <name>substrate</name>
    </ligand>
</feature>
<sequence>MSARLSDVRQRELPRHIAIIMDGNGRWAKLRGQSRMSGHHQGMEAAERIVRFVGEDLGIKYLTLYAFSTENWNRPPEEVQYLMDLIREFLDEKLKMLLENEVRLRVLGDADGVPAPIRAEIERAMKLTESNQRFHLNIAFNYGGRQEILRAVQQIVHDRLNGDLNGDPIDEALFRRYLYTADQPDPDLLIRTSGEERISNFLLWQIAYAEFWVTKTLWPDFKPEELLDAIEAYQCRQRKFGAVVEP</sequence>
<dbReference type="PANTHER" id="PTHR10291">
    <property type="entry name" value="DEHYDRODOLICHYL DIPHOSPHATE SYNTHASE FAMILY MEMBER"/>
    <property type="match status" value="1"/>
</dbReference>
<feature type="binding site" evidence="2">
    <location>
        <position position="35"/>
    </location>
    <ligand>
        <name>substrate</name>
    </ligand>
</feature>
<feature type="active site" description="Proton acceptor" evidence="2">
    <location>
        <position position="71"/>
    </location>
</feature>
<dbReference type="Proteomes" id="UP000179157">
    <property type="component" value="Unassembled WGS sequence"/>
</dbReference>
<feature type="binding site" evidence="2">
    <location>
        <position position="210"/>
    </location>
    <ligand>
        <name>Mg(2+)</name>
        <dbReference type="ChEBI" id="CHEBI:18420"/>
    </ligand>
</feature>
<dbReference type="HAMAP" id="MF_01139">
    <property type="entry name" value="ISPT"/>
    <property type="match status" value="1"/>
</dbReference>
<keyword evidence="1 2" id="KW-0808">Transferase</keyword>
<feature type="binding site" evidence="2">
    <location>
        <begin position="23"/>
        <end position="26"/>
    </location>
    <ligand>
        <name>substrate</name>
    </ligand>
</feature>
<dbReference type="FunFam" id="3.40.1180.10:FF:000001">
    <property type="entry name" value="(2E,6E)-farnesyl-diphosphate-specific ditrans,polycis-undecaprenyl-diphosphate synthase"/>
    <property type="match status" value="1"/>
</dbReference>